<dbReference type="GO" id="GO:0004674">
    <property type="term" value="F:protein serine/threonine kinase activity"/>
    <property type="evidence" value="ECO:0007669"/>
    <property type="project" value="UniProtKB-KW"/>
</dbReference>
<evidence type="ECO:0000256" key="17">
    <source>
        <dbReference type="SAM" id="MobiDB-lite"/>
    </source>
</evidence>
<feature type="region of interest" description="Disordered" evidence="17">
    <location>
        <begin position="523"/>
        <end position="550"/>
    </location>
</feature>
<evidence type="ECO:0000256" key="9">
    <source>
        <dbReference type="ARBA" id="ARBA00022723"/>
    </source>
</evidence>
<comment type="similarity">
    <text evidence="3">Belongs to the protein kinase superfamily. STE Ser/Thr protein kinase family. STE20 subfamily.</text>
</comment>
<reference evidence="19 20" key="1">
    <citation type="journal article" date="2016" name="Mol. Biol. Evol.">
        <title>Comparative Genomics of Early-Diverging Mushroom-Forming Fungi Provides Insights into the Origins of Lignocellulose Decay Capabilities.</title>
        <authorList>
            <person name="Nagy L.G."/>
            <person name="Riley R."/>
            <person name="Tritt A."/>
            <person name="Adam C."/>
            <person name="Daum C."/>
            <person name="Floudas D."/>
            <person name="Sun H."/>
            <person name="Yadav J.S."/>
            <person name="Pangilinan J."/>
            <person name="Larsson K.H."/>
            <person name="Matsuura K."/>
            <person name="Barry K."/>
            <person name="Labutti K."/>
            <person name="Kuo R."/>
            <person name="Ohm R.A."/>
            <person name="Bhattacharya S.S."/>
            <person name="Shirouzu T."/>
            <person name="Yoshinaga Y."/>
            <person name="Martin F.M."/>
            <person name="Grigoriev I.V."/>
            <person name="Hibbett D.S."/>
        </authorList>
    </citation>
    <scope>NUCLEOTIDE SEQUENCE [LARGE SCALE GENOMIC DNA]</scope>
    <source>
        <strain evidence="19 20">CBS 109695</strain>
    </source>
</reference>
<sequence>MLSGSRFKRRDSNLSDKSKPNVLTRSPPSSPQASEVKQRPREPYPVPSNNPANQYTLLEKLGTGSFGVVYKAIHNDTKQVVAIKQIDLEDSDDDISEIQQEIASLAQCDSEYVTRYYGSFVVAYKLWIVMEYLAGGSCLDLLKAGVFSEAHIAVICRELLLGLEYLHDENTIHRDIKAANVLLSSSGKVKLADFGVAAQLTSTLRHTFVGTPFWMAPEVIRQAGYDAKADLWSLGITAIEMALGEPPLAEYHPMRVLFLIPKAKPPVLEGSFSPAFKDFVVKCLTKDPSTRPSAKDLLEHRFIRSARKTSYLAELIERYQDYRIRSPSKAGQQMYQPTIRNSDMWENNGTIRSDWNFDTVKTNSIMGTFRSIARDLDPVGQEEEEEDGTSDGHALEGYASIDTGAGTKGSDPIANPIGVNSQALHSTMIIRPLEGDAEDQDVQALLASSEGLAEGAIPALGAPPAYSGSVRATRRASYTARNDVTGSGTIVREADVGTGVDTIRPVKKVDAAGSLRLSADFVGSMRKDGSGSTPTSPSRERPSSKRGPTELAKAGVAIVDDVVLPILQNGIRDDMDAREIESLSMLSRGFTELKEANPELAYKIILDILSGINDNPSVRNHVQTTRGLFPHKRITRKSEMTPKGLVVTEVQEDISGLPSTSSGLPSPPVARATEEPASPVRKSPIAEMLYMRWLEGLKIKWPSLS</sequence>
<feature type="compositionally biased region" description="Acidic residues" evidence="17">
    <location>
        <begin position="380"/>
        <end position="389"/>
    </location>
</feature>
<name>A0A166VST7_9AGAM</name>
<keyword evidence="11 19" id="KW-0418">Kinase</keyword>
<dbReference type="Pfam" id="PF00069">
    <property type="entry name" value="Pkinase"/>
    <property type="match status" value="1"/>
</dbReference>
<comment type="catalytic activity">
    <reaction evidence="15">
        <text>L-seryl-[protein] + ATP = O-phospho-L-seryl-[protein] + ADP + H(+)</text>
        <dbReference type="Rhea" id="RHEA:17989"/>
        <dbReference type="Rhea" id="RHEA-COMP:9863"/>
        <dbReference type="Rhea" id="RHEA-COMP:11604"/>
        <dbReference type="ChEBI" id="CHEBI:15378"/>
        <dbReference type="ChEBI" id="CHEBI:29999"/>
        <dbReference type="ChEBI" id="CHEBI:30616"/>
        <dbReference type="ChEBI" id="CHEBI:83421"/>
        <dbReference type="ChEBI" id="CHEBI:456216"/>
        <dbReference type="EC" id="2.7.11.1"/>
    </reaction>
</comment>
<evidence type="ECO:0000256" key="3">
    <source>
        <dbReference type="ARBA" id="ARBA00008874"/>
    </source>
</evidence>
<feature type="compositionally biased region" description="Basic and acidic residues" evidence="17">
    <location>
        <begin position="10"/>
        <end position="19"/>
    </location>
</feature>
<evidence type="ECO:0000256" key="8">
    <source>
        <dbReference type="ARBA" id="ARBA00022679"/>
    </source>
</evidence>
<feature type="region of interest" description="Disordered" evidence="17">
    <location>
        <begin position="375"/>
        <end position="418"/>
    </location>
</feature>
<dbReference type="EC" id="2.7.11.1" evidence="4"/>
<dbReference type="SUPFAM" id="SSF56112">
    <property type="entry name" value="Protein kinase-like (PK-like)"/>
    <property type="match status" value="1"/>
</dbReference>
<evidence type="ECO:0000313" key="19">
    <source>
        <dbReference type="EMBL" id="KZP33026.1"/>
    </source>
</evidence>
<dbReference type="GO" id="GO:0005737">
    <property type="term" value="C:cytoplasm"/>
    <property type="evidence" value="ECO:0007669"/>
    <property type="project" value="UniProtKB-SubCell"/>
</dbReference>
<proteinExistence type="inferred from homology"/>
<dbReference type="PROSITE" id="PS00107">
    <property type="entry name" value="PROTEIN_KINASE_ATP"/>
    <property type="match status" value="1"/>
</dbReference>
<evidence type="ECO:0000256" key="6">
    <source>
        <dbReference type="ARBA" id="ARBA00022527"/>
    </source>
</evidence>
<keyword evidence="9" id="KW-0479">Metal-binding</keyword>
<dbReference type="InterPro" id="IPR011009">
    <property type="entry name" value="Kinase-like_dom_sf"/>
</dbReference>
<evidence type="ECO:0000256" key="15">
    <source>
        <dbReference type="ARBA" id="ARBA00048679"/>
    </source>
</evidence>
<comment type="subcellular location">
    <subcellularLocation>
        <location evidence="2">Cytoplasm</location>
    </subcellularLocation>
</comment>
<dbReference type="OrthoDB" id="248923at2759"/>
<dbReference type="SMART" id="SM00220">
    <property type="entry name" value="S_TKc"/>
    <property type="match status" value="1"/>
</dbReference>
<dbReference type="PROSITE" id="PS50011">
    <property type="entry name" value="PROTEIN_KINASE_DOM"/>
    <property type="match status" value="1"/>
</dbReference>
<evidence type="ECO:0000256" key="2">
    <source>
        <dbReference type="ARBA" id="ARBA00004496"/>
    </source>
</evidence>
<keyword evidence="12 16" id="KW-0067">ATP-binding</keyword>
<feature type="region of interest" description="Disordered" evidence="17">
    <location>
        <begin position="1"/>
        <end position="50"/>
    </location>
</feature>
<dbReference type="CDD" id="cd06609">
    <property type="entry name" value="STKc_MST3_like"/>
    <property type="match status" value="1"/>
</dbReference>
<dbReference type="InterPro" id="IPR000719">
    <property type="entry name" value="Prot_kinase_dom"/>
</dbReference>
<protein>
    <recommendedName>
        <fullName evidence="4">non-specific serine/threonine protein kinase</fullName>
        <ecNumber evidence="4">2.7.11.1</ecNumber>
    </recommendedName>
</protein>
<dbReference type="Gene3D" id="1.10.510.10">
    <property type="entry name" value="Transferase(Phosphotransferase) domain 1"/>
    <property type="match status" value="1"/>
</dbReference>
<comment type="cofactor">
    <cofactor evidence="1">
        <name>Mg(2+)</name>
        <dbReference type="ChEBI" id="CHEBI:18420"/>
    </cofactor>
</comment>
<gene>
    <name evidence="19" type="ORF">FIBSPDRAFT_722173</name>
</gene>
<dbReference type="GO" id="GO:0046872">
    <property type="term" value="F:metal ion binding"/>
    <property type="evidence" value="ECO:0007669"/>
    <property type="project" value="UniProtKB-KW"/>
</dbReference>
<evidence type="ECO:0000256" key="16">
    <source>
        <dbReference type="PROSITE-ProRule" id="PRU10141"/>
    </source>
</evidence>
<evidence type="ECO:0000256" key="12">
    <source>
        <dbReference type="ARBA" id="ARBA00022840"/>
    </source>
</evidence>
<evidence type="ECO:0000259" key="18">
    <source>
        <dbReference type="PROSITE" id="PS50011"/>
    </source>
</evidence>
<comment type="catalytic activity">
    <reaction evidence="14">
        <text>L-threonyl-[protein] + ATP = O-phospho-L-threonyl-[protein] + ADP + H(+)</text>
        <dbReference type="Rhea" id="RHEA:46608"/>
        <dbReference type="Rhea" id="RHEA-COMP:11060"/>
        <dbReference type="Rhea" id="RHEA-COMP:11605"/>
        <dbReference type="ChEBI" id="CHEBI:15378"/>
        <dbReference type="ChEBI" id="CHEBI:30013"/>
        <dbReference type="ChEBI" id="CHEBI:30616"/>
        <dbReference type="ChEBI" id="CHEBI:61977"/>
        <dbReference type="ChEBI" id="CHEBI:456216"/>
        <dbReference type="EC" id="2.7.11.1"/>
    </reaction>
</comment>
<keyword evidence="8" id="KW-0808">Transferase</keyword>
<feature type="domain" description="Protein kinase" evidence="18">
    <location>
        <begin position="55"/>
        <end position="303"/>
    </location>
</feature>
<dbReference type="EMBL" id="KV417484">
    <property type="protein sequence ID" value="KZP33026.1"/>
    <property type="molecule type" value="Genomic_DNA"/>
</dbReference>
<dbReference type="PANTHER" id="PTHR48012:SF27">
    <property type="entry name" value="SERINE_THREONINE-PROTEIN KINASE SID1"/>
    <property type="match status" value="1"/>
</dbReference>
<dbReference type="FunFam" id="1.10.510.10:FF:000411">
    <property type="entry name" value="Probable Ste20-like kinase Don3"/>
    <property type="match status" value="1"/>
</dbReference>
<keyword evidence="7" id="KW-0597">Phosphoprotein</keyword>
<accession>A0A166VST7</accession>
<dbReference type="GO" id="GO:0005524">
    <property type="term" value="F:ATP binding"/>
    <property type="evidence" value="ECO:0007669"/>
    <property type="project" value="UniProtKB-UniRule"/>
</dbReference>
<evidence type="ECO:0000256" key="7">
    <source>
        <dbReference type="ARBA" id="ARBA00022553"/>
    </source>
</evidence>
<evidence type="ECO:0000256" key="10">
    <source>
        <dbReference type="ARBA" id="ARBA00022741"/>
    </source>
</evidence>
<evidence type="ECO:0000256" key="14">
    <source>
        <dbReference type="ARBA" id="ARBA00047899"/>
    </source>
</evidence>
<evidence type="ECO:0000256" key="11">
    <source>
        <dbReference type="ARBA" id="ARBA00022777"/>
    </source>
</evidence>
<keyword evidence="6" id="KW-0723">Serine/threonine-protein kinase</keyword>
<evidence type="ECO:0000256" key="13">
    <source>
        <dbReference type="ARBA" id="ARBA00022842"/>
    </source>
</evidence>
<evidence type="ECO:0000313" key="20">
    <source>
        <dbReference type="Proteomes" id="UP000076532"/>
    </source>
</evidence>
<dbReference type="STRING" id="436010.A0A166VST7"/>
<feature type="region of interest" description="Disordered" evidence="17">
    <location>
        <begin position="655"/>
        <end position="678"/>
    </location>
</feature>
<organism evidence="19 20">
    <name type="scientific">Athelia psychrophila</name>
    <dbReference type="NCBI Taxonomy" id="1759441"/>
    <lineage>
        <taxon>Eukaryota</taxon>
        <taxon>Fungi</taxon>
        <taxon>Dikarya</taxon>
        <taxon>Basidiomycota</taxon>
        <taxon>Agaricomycotina</taxon>
        <taxon>Agaricomycetes</taxon>
        <taxon>Agaricomycetidae</taxon>
        <taxon>Atheliales</taxon>
        <taxon>Atheliaceae</taxon>
        <taxon>Athelia</taxon>
    </lineage>
</organism>
<dbReference type="Proteomes" id="UP000076532">
    <property type="component" value="Unassembled WGS sequence"/>
</dbReference>
<evidence type="ECO:0000256" key="4">
    <source>
        <dbReference type="ARBA" id="ARBA00012513"/>
    </source>
</evidence>
<evidence type="ECO:0000256" key="1">
    <source>
        <dbReference type="ARBA" id="ARBA00001946"/>
    </source>
</evidence>
<dbReference type="InterPro" id="IPR050629">
    <property type="entry name" value="STE20/SPS1-PAK"/>
</dbReference>
<keyword evidence="5" id="KW-0963">Cytoplasm</keyword>
<dbReference type="PANTHER" id="PTHR48012">
    <property type="entry name" value="STERILE20-LIKE KINASE, ISOFORM B-RELATED"/>
    <property type="match status" value="1"/>
</dbReference>
<dbReference type="AlphaFoldDB" id="A0A166VST7"/>
<feature type="compositionally biased region" description="Low complexity" evidence="17">
    <location>
        <begin position="655"/>
        <end position="664"/>
    </location>
</feature>
<dbReference type="InterPro" id="IPR017441">
    <property type="entry name" value="Protein_kinase_ATP_BS"/>
</dbReference>
<dbReference type="Gene3D" id="3.30.200.20">
    <property type="entry name" value="Phosphorylase Kinase, domain 1"/>
    <property type="match status" value="1"/>
</dbReference>
<keyword evidence="10 16" id="KW-0547">Nucleotide-binding</keyword>
<keyword evidence="13" id="KW-0460">Magnesium</keyword>
<feature type="binding site" evidence="16">
    <location>
        <position position="84"/>
    </location>
    <ligand>
        <name>ATP</name>
        <dbReference type="ChEBI" id="CHEBI:30616"/>
    </ligand>
</feature>
<feature type="compositionally biased region" description="Polar residues" evidence="17">
    <location>
        <begin position="21"/>
        <end position="35"/>
    </location>
</feature>
<evidence type="ECO:0000256" key="5">
    <source>
        <dbReference type="ARBA" id="ARBA00022490"/>
    </source>
</evidence>
<keyword evidence="20" id="KW-1185">Reference proteome</keyword>